<dbReference type="AlphaFoldDB" id="A0A1N7LF73"/>
<evidence type="ECO:0000313" key="2">
    <source>
        <dbReference type="Proteomes" id="UP000185781"/>
    </source>
</evidence>
<sequence>MTESDLIKQFYGEDFERINRSDYGIDSDGFSNFYDHGNETFLHGYEIFSFRTTRNDLVPVRPLGLGKALEDLKNNNGWYLITEKNRMPENDVWVCDFKGKKIAFLHEAFKPIPKKYTHYKTVEKPKLPLF</sequence>
<name>A0A1N7LF73_9FLAO</name>
<dbReference type="RefSeq" id="WP_027380883.1">
    <property type="nucleotide sequence ID" value="NZ_FTOV01000002.1"/>
</dbReference>
<protein>
    <submittedName>
        <fullName evidence="1">Uncharacterized protein</fullName>
    </submittedName>
</protein>
<proteinExistence type="predicted"/>
<gene>
    <name evidence="1" type="ORF">SAMN05421785_102195</name>
</gene>
<dbReference type="Proteomes" id="UP000185781">
    <property type="component" value="Unassembled WGS sequence"/>
</dbReference>
<dbReference type="OrthoDB" id="799784at2"/>
<evidence type="ECO:0000313" key="1">
    <source>
        <dbReference type="EMBL" id="SIS72467.1"/>
    </source>
</evidence>
<dbReference type="EMBL" id="FTOV01000002">
    <property type="protein sequence ID" value="SIS72467.1"/>
    <property type="molecule type" value="Genomic_DNA"/>
</dbReference>
<accession>A0A1N7LF73</accession>
<reference evidence="1 2" key="1">
    <citation type="submission" date="2017-01" db="EMBL/GenBank/DDBJ databases">
        <authorList>
            <person name="Mah S.A."/>
            <person name="Swanson W.J."/>
            <person name="Moy G.W."/>
            <person name="Vacquier V.D."/>
        </authorList>
    </citation>
    <scope>NUCLEOTIDE SEQUENCE [LARGE SCALE GENOMIC DNA]</scope>
    <source>
        <strain evidence="1 2">DSM 18014</strain>
    </source>
</reference>
<dbReference type="STRING" id="373672.SAMN05421785_102195"/>
<organism evidence="1 2">
    <name type="scientific">Chryseobacterium gambrini</name>
    <dbReference type="NCBI Taxonomy" id="373672"/>
    <lineage>
        <taxon>Bacteria</taxon>
        <taxon>Pseudomonadati</taxon>
        <taxon>Bacteroidota</taxon>
        <taxon>Flavobacteriia</taxon>
        <taxon>Flavobacteriales</taxon>
        <taxon>Weeksellaceae</taxon>
        <taxon>Chryseobacterium group</taxon>
        <taxon>Chryseobacterium</taxon>
    </lineage>
</organism>